<comment type="caution">
    <text evidence="8">The sequence shown here is derived from an EMBL/GenBank/DDBJ whole genome shotgun (WGS) entry which is preliminary data.</text>
</comment>
<dbReference type="PROSITE" id="PS00392">
    <property type="entry name" value="DDC_GAD_HDC_YDC"/>
    <property type="match status" value="1"/>
</dbReference>
<organism evidence="8 9">
    <name type="scientific">Tremella mesenterica</name>
    <name type="common">Jelly fungus</name>
    <dbReference type="NCBI Taxonomy" id="5217"/>
    <lineage>
        <taxon>Eukaryota</taxon>
        <taxon>Fungi</taxon>
        <taxon>Dikarya</taxon>
        <taxon>Basidiomycota</taxon>
        <taxon>Agaricomycotina</taxon>
        <taxon>Tremellomycetes</taxon>
        <taxon>Tremellales</taxon>
        <taxon>Tremellaceae</taxon>
        <taxon>Tremella</taxon>
    </lineage>
</organism>
<evidence type="ECO:0000256" key="6">
    <source>
        <dbReference type="PIRSR" id="PIRSR602129-50"/>
    </source>
</evidence>
<dbReference type="GO" id="GO:0030170">
    <property type="term" value="F:pyridoxal phosphate binding"/>
    <property type="evidence" value="ECO:0007669"/>
    <property type="project" value="InterPro"/>
</dbReference>
<dbReference type="Proteomes" id="UP000289152">
    <property type="component" value="Unassembled WGS sequence"/>
</dbReference>
<comment type="similarity">
    <text evidence="2 7">Belongs to the group II decarboxylase family.</text>
</comment>
<dbReference type="GO" id="GO:0005737">
    <property type="term" value="C:cytoplasm"/>
    <property type="evidence" value="ECO:0007669"/>
    <property type="project" value="TreeGrafter"/>
</dbReference>
<evidence type="ECO:0000256" key="5">
    <source>
        <dbReference type="ARBA" id="ARBA00023239"/>
    </source>
</evidence>
<comment type="cofactor">
    <cofactor evidence="1 6 7">
        <name>pyridoxal 5'-phosphate</name>
        <dbReference type="ChEBI" id="CHEBI:597326"/>
    </cofactor>
</comment>
<dbReference type="InterPro" id="IPR021115">
    <property type="entry name" value="Pyridoxal-P_BS"/>
</dbReference>
<dbReference type="OrthoDB" id="2161780at2759"/>
<dbReference type="InterPro" id="IPR002129">
    <property type="entry name" value="PyrdxlP-dep_de-COase"/>
</dbReference>
<dbReference type="InterPro" id="IPR015421">
    <property type="entry name" value="PyrdxlP-dep_Trfase_major"/>
</dbReference>
<accession>A0A4Q1BM60</accession>
<protein>
    <recommendedName>
        <fullName evidence="10">Glutamate decarboxylase</fullName>
    </recommendedName>
</protein>
<dbReference type="Gene3D" id="3.90.1150.170">
    <property type="match status" value="1"/>
</dbReference>
<dbReference type="VEuPathDB" id="FungiDB:TREMEDRAFT_41668"/>
<reference evidence="8 9" key="1">
    <citation type="submission" date="2016-06" db="EMBL/GenBank/DDBJ databases">
        <title>Evolution of pathogenesis and genome organization in the Tremellales.</title>
        <authorList>
            <person name="Cuomo C."/>
            <person name="Litvintseva A."/>
            <person name="Heitman J."/>
            <person name="Chen Y."/>
            <person name="Sun S."/>
            <person name="Springer D."/>
            <person name="Dromer F."/>
            <person name="Young S."/>
            <person name="Zeng Q."/>
            <person name="Chapman S."/>
            <person name="Gujja S."/>
            <person name="Saif S."/>
            <person name="Birren B."/>
        </authorList>
    </citation>
    <scope>NUCLEOTIDE SEQUENCE [LARGE SCALE GENOMIC DNA]</scope>
    <source>
        <strain evidence="8 9">ATCC 28783</strain>
    </source>
</reference>
<keyword evidence="9" id="KW-1185">Reference proteome</keyword>
<dbReference type="PANTHER" id="PTHR45677:SF8">
    <property type="entry name" value="CYSTEINE SULFINIC ACID DECARBOXYLASE"/>
    <property type="match status" value="1"/>
</dbReference>
<keyword evidence="4 6" id="KW-0663">Pyridoxal phosphate</keyword>
<evidence type="ECO:0000256" key="2">
    <source>
        <dbReference type="ARBA" id="ARBA00009533"/>
    </source>
</evidence>
<dbReference type="Pfam" id="PF00282">
    <property type="entry name" value="Pyridoxal_deC"/>
    <property type="match status" value="1"/>
</dbReference>
<keyword evidence="3" id="KW-0210">Decarboxylase</keyword>
<dbReference type="PANTHER" id="PTHR45677">
    <property type="entry name" value="GLUTAMATE DECARBOXYLASE-RELATED"/>
    <property type="match status" value="1"/>
</dbReference>
<evidence type="ECO:0000256" key="7">
    <source>
        <dbReference type="RuleBase" id="RU000382"/>
    </source>
</evidence>
<dbReference type="EMBL" id="SDIL01000040">
    <property type="protein sequence ID" value="RXK38899.1"/>
    <property type="molecule type" value="Genomic_DNA"/>
</dbReference>
<name>A0A4Q1BM60_TREME</name>
<dbReference type="AlphaFoldDB" id="A0A4Q1BM60"/>
<dbReference type="GO" id="GO:0019752">
    <property type="term" value="P:carboxylic acid metabolic process"/>
    <property type="evidence" value="ECO:0007669"/>
    <property type="project" value="InterPro"/>
</dbReference>
<dbReference type="InParanoid" id="A0A4Q1BM60"/>
<proteinExistence type="inferred from homology"/>
<evidence type="ECO:0000256" key="1">
    <source>
        <dbReference type="ARBA" id="ARBA00001933"/>
    </source>
</evidence>
<evidence type="ECO:0000313" key="9">
    <source>
        <dbReference type="Proteomes" id="UP000289152"/>
    </source>
</evidence>
<evidence type="ECO:0000313" key="8">
    <source>
        <dbReference type="EMBL" id="RXK38899.1"/>
    </source>
</evidence>
<evidence type="ECO:0008006" key="10">
    <source>
        <dbReference type="Google" id="ProtNLM"/>
    </source>
</evidence>
<dbReference type="Gene3D" id="3.40.640.10">
    <property type="entry name" value="Type I PLP-dependent aspartate aminotransferase-like (Major domain)"/>
    <property type="match status" value="1"/>
</dbReference>
<evidence type="ECO:0000256" key="3">
    <source>
        <dbReference type="ARBA" id="ARBA00022793"/>
    </source>
</evidence>
<feature type="modified residue" description="N6-(pyridoxal phosphate)lysine" evidence="6">
    <location>
        <position position="326"/>
    </location>
</feature>
<evidence type="ECO:0000256" key="4">
    <source>
        <dbReference type="ARBA" id="ARBA00022898"/>
    </source>
</evidence>
<dbReference type="GO" id="GO:0016831">
    <property type="term" value="F:carboxy-lyase activity"/>
    <property type="evidence" value="ECO:0007669"/>
    <property type="project" value="UniProtKB-KW"/>
</dbReference>
<dbReference type="STRING" id="5217.A0A4Q1BM60"/>
<sequence length="518" mass="57124">MRACVRMQNGHQVAEQPYQSRTHNAEQFEELLDAVREELTPFIRAADHSSSNKHALSSSLTLVNPLQPRALTEQLDLDLPQIGAGTPGLLQAIQAVLRGSVNTWDQGFMDKLYASTNPVGVISELVLAVLNTNVHVYHVSPALTLIEKKVSRALADLFGFNGPHGGGISQPGGSASNMSSIIVARNTLFPHTKKRGLVGLKPVLFTSAHGHYSLEKAAQIMGFGSDACRSVSCDEDGRMIPSELRRQIKQAIHQDETPFYVNATAGTTVLGSFDPLEAIADICEEFHLWMHVDGSWGGSVVFNSSIGQGRLDGIHRANSITISPHKMLGVPITCSFLLGRDMRQFHRAMTLPAAYLFHEDANEDGEIYDLADLTPQCGRKGDALKVYLSWTFYGAQGYSDRIARAYARADDFVTQLEKSPNTYLVSRRPLPCLQVCFYYTPGRLLSDNVTNSRRTEDMVRRLLHRGFMIDFASGKNGKFIRVVINGDTLPGTVEALLECIEEEGNRLLDQEMHQGLVL</sequence>
<dbReference type="SUPFAM" id="SSF53383">
    <property type="entry name" value="PLP-dependent transferases"/>
    <property type="match status" value="1"/>
</dbReference>
<dbReference type="InterPro" id="IPR015424">
    <property type="entry name" value="PyrdxlP-dep_Trfase"/>
</dbReference>
<keyword evidence="5 7" id="KW-0456">Lyase</keyword>
<gene>
    <name evidence="8" type="ORF">M231_03848</name>
</gene>